<dbReference type="EMBL" id="LUTY01001274">
    <property type="protein sequence ID" value="OAD21951.1"/>
    <property type="molecule type" value="Genomic_DNA"/>
</dbReference>
<proteinExistence type="predicted"/>
<accession>A0A176S1K5</accession>
<dbReference type="Proteomes" id="UP000076962">
    <property type="component" value="Unassembled WGS sequence"/>
</dbReference>
<dbReference type="InterPro" id="IPR038081">
    <property type="entry name" value="CalX-like_sf"/>
</dbReference>
<reference evidence="5 6" key="1">
    <citation type="submission" date="2016-05" db="EMBL/GenBank/DDBJ databases">
        <title>Single-cell genome of chain-forming Candidatus Thiomargarita nelsonii and comparison to other large sulfur-oxidizing bacteria.</title>
        <authorList>
            <person name="Winkel M."/>
            <person name="Salman V."/>
            <person name="Woyke T."/>
            <person name="Schulz-Vogt H."/>
            <person name="Richter M."/>
            <person name="Flood B."/>
            <person name="Bailey J."/>
            <person name="Amann R."/>
            <person name="Mussmann M."/>
        </authorList>
    </citation>
    <scope>NUCLEOTIDE SEQUENCE [LARGE SCALE GENOMIC DNA]</scope>
    <source>
        <strain evidence="5 6">THI036</strain>
    </source>
</reference>
<evidence type="ECO:0000313" key="6">
    <source>
        <dbReference type="Proteomes" id="UP000076962"/>
    </source>
</evidence>
<dbReference type="Gene3D" id="2.60.40.2030">
    <property type="match status" value="1"/>
</dbReference>
<comment type="caution">
    <text evidence="5">The sequence shown here is derived from an EMBL/GenBank/DDBJ whole genome shotgun (WGS) entry which is preliminary data.</text>
</comment>
<sequence>MNCKSSDASATAGKDYTAVSKVLKWSDGDASDKTCTVPIIDDSDVEGNETFSLKLENATGATIGAQNEAVVTIVDNDKVAAPSGRPALGPFYRIAYNAAKRLAQNAWYNLGKECTNTSVFVQIVGNGVDDAANDIGTKYKGRSAEQFGNGFIDGLIEVLDEVVDRCVNECEMLGKASGEWSAKMFCRVAEVVKHAPTFTVKQVNIRGTICGGAYRLGCESNFVGTISNMCPNYTQGSSVRSFYRAAENGCCSYNPY</sequence>
<protein>
    <submittedName>
        <fullName evidence="5">Na-Ca exchanger/integrin-beta4 domain protein</fullName>
    </submittedName>
</protein>
<name>A0A176S1K5_9GAMM</name>
<evidence type="ECO:0000313" key="5">
    <source>
        <dbReference type="EMBL" id="OAD21951.1"/>
    </source>
</evidence>
<dbReference type="AlphaFoldDB" id="A0A176S1K5"/>
<organism evidence="5 6">
    <name type="scientific">Candidatus Thiomargarita nelsonii</name>
    <dbReference type="NCBI Taxonomy" id="1003181"/>
    <lineage>
        <taxon>Bacteria</taxon>
        <taxon>Pseudomonadati</taxon>
        <taxon>Pseudomonadota</taxon>
        <taxon>Gammaproteobacteria</taxon>
        <taxon>Thiotrichales</taxon>
        <taxon>Thiotrichaceae</taxon>
        <taxon>Thiomargarita</taxon>
    </lineage>
</organism>
<feature type="domain" description="Calx-beta" evidence="4">
    <location>
        <begin position="2"/>
        <end position="77"/>
    </location>
</feature>
<evidence type="ECO:0000259" key="4">
    <source>
        <dbReference type="Pfam" id="PF03160"/>
    </source>
</evidence>
<keyword evidence="3" id="KW-0106">Calcium</keyword>
<keyword evidence="5" id="KW-0401">Integrin</keyword>
<keyword evidence="6" id="KW-1185">Reference proteome</keyword>
<evidence type="ECO:0000256" key="3">
    <source>
        <dbReference type="ARBA" id="ARBA00022837"/>
    </source>
</evidence>
<dbReference type="Pfam" id="PF03160">
    <property type="entry name" value="Calx-beta"/>
    <property type="match status" value="1"/>
</dbReference>
<keyword evidence="2" id="KW-0677">Repeat</keyword>
<keyword evidence="1" id="KW-0732">Signal</keyword>
<gene>
    <name evidence="5" type="ORF">THIOM_002268</name>
</gene>
<dbReference type="SUPFAM" id="SSF141072">
    <property type="entry name" value="CalX-like"/>
    <property type="match status" value="1"/>
</dbReference>
<dbReference type="InterPro" id="IPR003644">
    <property type="entry name" value="Calx_beta"/>
</dbReference>
<evidence type="ECO:0000256" key="1">
    <source>
        <dbReference type="ARBA" id="ARBA00022729"/>
    </source>
</evidence>
<dbReference type="GO" id="GO:0016020">
    <property type="term" value="C:membrane"/>
    <property type="evidence" value="ECO:0007669"/>
    <property type="project" value="InterPro"/>
</dbReference>
<evidence type="ECO:0000256" key="2">
    <source>
        <dbReference type="ARBA" id="ARBA00022737"/>
    </source>
</evidence>
<dbReference type="GO" id="GO:0007229">
    <property type="term" value="P:integrin-mediated signaling pathway"/>
    <property type="evidence" value="ECO:0007669"/>
    <property type="project" value="UniProtKB-KW"/>
</dbReference>